<dbReference type="InterPro" id="IPR013656">
    <property type="entry name" value="PAS_4"/>
</dbReference>
<dbReference type="Pfam" id="PF08448">
    <property type="entry name" value="PAS_4"/>
    <property type="match status" value="2"/>
</dbReference>
<gene>
    <name evidence="3" type="ORF">GGQ74_002608</name>
</gene>
<dbReference type="InterPro" id="IPR000014">
    <property type="entry name" value="PAS"/>
</dbReference>
<dbReference type="SUPFAM" id="SSF55785">
    <property type="entry name" value="PYP-like sensor domain (PAS domain)"/>
    <property type="match status" value="2"/>
</dbReference>
<dbReference type="PANTHER" id="PTHR43065">
    <property type="entry name" value="SENSOR HISTIDINE KINASE"/>
    <property type="match status" value="1"/>
</dbReference>
<dbReference type="RefSeq" id="WP_167942010.1">
    <property type="nucleotide sequence ID" value="NZ_JAATJA010000003.1"/>
</dbReference>
<sequence length="719" mass="79819">MKSARSLPALIIAVVWLTVGADMAVYRADILNQWTTIQQNIAEQGARSSRVWLELLVEEQGLPVNAAAHETFRKFAAPIRLLDSGHAWLFRDNTLVAGLDETMPADSIMRIDELCAMRGCPTDTEGLGLLRAAIEGRTSGQGFFTLSTERGRERAAWATFDAAGTTWTFGISTPDSEILLHTASPSRILPSILGALAMTVLVIALFRANHHRLELSRKMNDTLGELVERRTRDLSNANGELKRQLARRILAERRLRENREQLKALVENSPDIIARFDRSARHLYVNSRISKYVDTPREEIVGKTPRELGLCPEFCATIDARIEEAFRTRSLVRTRLVFDGPNGRTHFDWRLSPEFSSGGVVRTVLSFARDVTALRLSEERLRRSEEQYRLLVEHQSDMVVNVSPSGRILFASPSFCSLFALPEDRVRGCKVLKIVPRPERRAIADVFRQAITATDPLSIEFQASTPAGPRWLAWTGRVVHGADGETNSVVAIGRDVTTAKVYETRIQESLLEKETLLQEIHHRVKNNLQIVSSLLELAMARISSTTDRAVLMDITTKIQGMALIHNQIYSSDSFESVNIADYGRALCRNLVRSYGAQDIAPHFDTEDIHLSIQHAIPCGIVLNELFSNVIKHAYPDGQGGSLGFSVRGDDGCVRICVSDNGRGFPDDAATTTLGMKLVSNIVTYQLHGSLDIRVEDGTRIDVVFPAADAPARAYDSVSA</sequence>
<accession>A0A846QUW2</accession>
<dbReference type="Gene3D" id="3.30.450.20">
    <property type="entry name" value="PAS domain"/>
    <property type="match status" value="2"/>
</dbReference>
<dbReference type="Proteomes" id="UP000580856">
    <property type="component" value="Unassembled WGS sequence"/>
</dbReference>
<evidence type="ECO:0000313" key="3">
    <source>
        <dbReference type="EMBL" id="NJB68914.1"/>
    </source>
</evidence>
<dbReference type="InterPro" id="IPR035965">
    <property type="entry name" value="PAS-like_dom_sf"/>
</dbReference>
<feature type="domain" description="PAS" evidence="1">
    <location>
        <begin position="384"/>
        <end position="454"/>
    </location>
</feature>
<dbReference type="Gene3D" id="3.30.565.10">
    <property type="entry name" value="Histidine kinase-like ATPase, C-terminal domain"/>
    <property type="match status" value="1"/>
</dbReference>
<dbReference type="SMART" id="SM00387">
    <property type="entry name" value="HATPase_c"/>
    <property type="match status" value="1"/>
</dbReference>
<keyword evidence="4" id="KW-1185">Reference proteome</keyword>
<dbReference type="AlphaFoldDB" id="A0A846QUW2"/>
<dbReference type="CDD" id="cd00130">
    <property type="entry name" value="PAS"/>
    <property type="match status" value="2"/>
</dbReference>
<evidence type="ECO:0000313" key="4">
    <source>
        <dbReference type="Proteomes" id="UP000580856"/>
    </source>
</evidence>
<dbReference type="Pfam" id="PF02518">
    <property type="entry name" value="HATPase_c"/>
    <property type="match status" value="1"/>
</dbReference>
<dbReference type="PROSITE" id="PS50113">
    <property type="entry name" value="PAC"/>
    <property type="match status" value="1"/>
</dbReference>
<proteinExistence type="predicted"/>
<dbReference type="EMBL" id="JAATJA010000003">
    <property type="protein sequence ID" value="NJB68914.1"/>
    <property type="molecule type" value="Genomic_DNA"/>
</dbReference>
<dbReference type="InterPro" id="IPR011495">
    <property type="entry name" value="Sig_transdc_His_kin_sub2_dim/P"/>
</dbReference>
<protein>
    <submittedName>
        <fullName evidence="3">PAS domain S-box-containing protein</fullName>
    </submittedName>
</protein>
<reference evidence="3 4" key="1">
    <citation type="submission" date="2020-03" db="EMBL/GenBank/DDBJ databases">
        <title>Genomic Encyclopedia of Type Strains, Phase IV (KMG-IV): sequencing the most valuable type-strain genomes for metagenomic binning, comparative biology and taxonomic classification.</title>
        <authorList>
            <person name="Goeker M."/>
        </authorList>
    </citation>
    <scope>NUCLEOTIDE SEQUENCE [LARGE SCALE GENOMIC DNA]</scope>
    <source>
        <strain evidence="3 4">DSM 24233</strain>
    </source>
</reference>
<dbReference type="Pfam" id="PF07568">
    <property type="entry name" value="HisKA_2"/>
    <property type="match status" value="1"/>
</dbReference>
<evidence type="ECO:0000259" key="1">
    <source>
        <dbReference type="PROSITE" id="PS50112"/>
    </source>
</evidence>
<dbReference type="NCBIfam" id="TIGR00229">
    <property type="entry name" value="sensory_box"/>
    <property type="match status" value="2"/>
</dbReference>
<feature type="domain" description="PAS" evidence="1">
    <location>
        <begin position="258"/>
        <end position="304"/>
    </location>
</feature>
<dbReference type="InterPro" id="IPR003594">
    <property type="entry name" value="HATPase_dom"/>
</dbReference>
<feature type="domain" description="PAC" evidence="2">
    <location>
        <begin position="327"/>
        <end position="383"/>
    </location>
</feature>
<name>A0A846QUW2_9BACT</name>
<evidence type="ECO:0000259" key="2">
    <source>
        <dbReference type="PROSITE" id="PS50113"/>
    </source>
</evidence>
<dbReference type="SMART" id="SM00091">
    <property type="entry name" value="PAS"/>
    <property type="match status" value="2"/>
</dbReference>
<dbReference type="InterPro" id="IPR000700">
    <property type="entry name" value="PAS-assoc_C"/>
</dbReference>
<dbReference type="PROSITE" id="PS50112">
    <property type="entry name" value="PAS"/>
    <property type="match status" value="2"/>
</dbReference>
<organism evidence="3 4">
    <name type="scientific">Desulfobaculum xiamenense</name>
    <dbReference type="NCBI Taxonomy" id="995050"/>
    <lineage>
        <taxon>Bacteria</taxon>
        <taxon>Pseudomonadati</taxon>
        <taxon>Thermodesulfobacteriota</taxon>
        <taxon>Desulfovibrionia</taxon>
        <taxon>Desulfovibrionales</taxon>
        <taxon>Desulfovibrionaceae</taxon>
        <taxon>Desulfobaculum</taxon>
    </lineage>
</organism>
<dbReference type="PANTHER" id="PTHR43065:SF23">
    <property type="entry name" value="SENSOR HISTIDINE KINASE PDTAS"/>
    <property type="match status" value="1"/>
</dbReference>
<comment type="caution">
    <text evidence="3">The sequence shown here is derived from an EMBL/GenBank/DDBJ whole genome shotgun (WGS) entry which is preliminary data.</text>
</comment>
<dbReference type="SUPFAM" id="SSF55874">
    <property type="entry name" value="ATPase domain of HSP90 chaperone/DNA topoisomerase II/histidine kinase"/>
    <property type="match status" value="1"/>
</dbReference>
<dbReference type="InterPro" id="IPR036890">
    <property type="entry name" value="HATPase_C_sf"/>
</dbReference>